<proteinExistence type="predicted"/>
<dbReference type="AlphaFoldDB" id="R7ZV82"/>
<comment type="caution">
    <text evidence="2">The sequence shown here is derived from an EMBL/GenBank/DDBJ whole genome shotgun (WGS) entry which is preliminary data.</text>
</comment>
<keyword evidence="3" id="KW-1185">Reference proteome</keyword>
<dbReference type="Proteomes" id="UP000013909">
    <property type="component" value="Unassembled WGS sequence"/>
</dbReference>
<dbReference type="PANTHER" id="PTHR43245">
    <property type="entry name" value="BIFUNCTIONAL POLYMYXIN RESISTANCE PROTEIN ARNA"/>
    <property type="match status" value="1"/>
</dbReference>
<sequence length="308" mass="34355">MSQPLYHTILGSTGNIGKALAMELAKNALPLRLVSRNPSKVNPSDEVFTANLLDAEATDRAVAGSDTAYLVVGITYKTNIWEKQWPVIMRNVLDACIAHGTKLVFFDNMYAYDPAHVGKLTESSPINPSSRKGIVRAKIAQEMLDEIRSGRLKGMIVRAADFYGKDARFCMLNESVINRMKAGKSAQWLYQTNKKHSFTYIPDAANATAFLAQHDAAYNQVWHLPTDRRYPSAEDIAAILSGYLSMEATIRRMPPLLMTLLLPFIPILSEIKELSYQLENNYCFDSSKIEKAYGLKPTPIEEGLKACL</sequence>
<feature type="domain" description="NAD-dependent epimerase/dehydratase" evidence="1">
    <location>
        <begin position="9"/>
        <end position="216"/>
    </location>
</feature>
<dbReference type="InterPro" id="IPR001509">
    <property type="entry name" value="Epimerase_deHydtase"/>
</dbReference>
<evidence type="ECO:0000313" key="2">
    <source>
        <dbReference type="EMBL" id="EON77992.1"/>
    </source>
</evidence>
<accession>R7ZV82</accession>
<dbReference type="PATRIC" id="fig|1288963.3.peg.1524"/>
<dbReference type="EMBL" id="AQHR01000044">
    <property type="protein sequence ID" value="EON77992.1"/>
    <property type="molecule type" value="Genomic_DNA"/>
</dbReference>
<evidence type="ECO:0000313" key="3">
    <source>
        <dbReference type="Proteomes" id="UP000013909"/>
    </source>
</evidence>
<dbReference type="InterPro" id="IPR036291">
    <property type="entry name" value="NAD(P)-bd_dom_sf"/>
</dbReference>
<dbReference type="InterPro" id="IPR050177">
    <property type="entry name" value="Lipid_A_modif_metabolic_enz"/>
</dbReference>
<dbReference type="Pfam" id="PF01370">
    <property type="entry name" value="Epimerase"/>
    <property type="match status" value="1"/>
</dbReference>
<dbReference type="STRING" id="1232681.ADIS_1531"/>
<gene>
    <name evidence="2" type="ORF">ADIS_1531</name>
</gene>
<dbReference type="Gene3D" id="3.40.50.720">
    <property type="entry name" value="NAD(P)-binding Rossmann-like Domain"/>
    <property type="match status" value="1"/>
</dbReference>
<dbReference type="RefSeq" id="WP_010853674.1">
    <property type="nucleotide sequence ID" value="NZ_AQHR01000044.1"/>
</dbReference>
<dbReference type="OrthoDB" id="112777at2"/>
<protein>
    <submittedName>
        <fullName evidence="2">NAD-dependent epimerase/dehydratase</fullName>
    </submittedName>
</protein>
<reference evidence="2 3" key="1">
    <citation type="submission" date="2013-02" db="EMBL/GenBank/DDBJ databases">
        <title>A novel strain isolated from Lonar lake, Maharashtra, India.</title>
        <authorList>
            <person name="Singh A."/>
        </authorList>
    </citation>
    <scope>NUCLEOTIDE SEQUENCE [LARGE SCALE GENOMIC DNA]</scope>
    <source>
        <strain evidence="2 3">AK24</strain>
    </source>
</reference>
<evidence type="ECO:0000259" key="1">
    <source>
        <dbReference type="Pfam" id="PF01370"/>
    </source>
</evidence>
<name>R7ZV82_9BACT</name>
<dbReference type="SUPFAM" id="SSF51735">
    <property type="entry name" value="NAD(P)-binding Rossmann-fold domains"/>
    <property type="match status" value="1"/>
</dbReference>
<organism evidence="2 3">
    <name type="scientific">Lunatimonas lonarensis</name>
    <dbReference type="NCBI Taxonomy" id="1232681"/>
    <lineage>
        <taxon>Bacteria</taxon>
        <taxon>Pseudomonadati</taxon>
        <taxon>Bacteroidota</taxon>
        <taxon>Cytophagia</taxon>
        <taxon>Cytophagales</taxon>
        <taxon>Cyclobacteriaceae</taxon>
    </lineage>
</organism>
<dbReference type="PANTHER" id="PTHR43245:SF13">
    <property type="entry name" value="UDP-D-APIOSE_UDP-D-XYLOSE SYNTHASE 2"/>
    <property type="match status" value="1"/>
</dbReference>